<keyword evidence="5" id="KW-0963">Cytoplasm</keyword>
<feature type="domain" description="Vta1 C-terminal" evidence="11">
    <location>
        <begin position="414"/>
        <end position="447"/>
    </location>
</feature>
<evidence type="ECO:0000259" key="10">
    <source>
        <dbReference type="Pfam" id="PF04652"/>
    </source>
</evidence>
<dbReference type="Pfam" id="PF18097">
    <property type="entry name" value="Vta1_C"/>
    <property type="match status" value="1"/>
</dbReference>
<reference evidence="12" key="2">
    <citation type="submission" date="2014-02" db="EMBL/GenBank/DDBJ databases">
        <title>Complete DNA sequence of /Kuraishia capsulata/ illustrates novel genomic features among budding yeasts (/Saccharomycotina/).</title>
        <authorList>
            <person name="Morales L."/>
            <person name="Noel B."/>
            <person name="Porcel B."/>
            <person name="Marcet-Houben M."/>
            <person name="Hullo M-F."/>
            <person name="Sacerdot C."/>
            <person name="Tekaia F."/>
            <person name="Leh-Louis V."/>
            <person name="Despons L."/>
            <person name="Khanna V."/>
            <person name="Aury J-M."/>
            <person name="Barbe V."/>
            <person name="Couloux A."/>
            <person name="Labadie K."/>
            <person name="Pelletier E."/>
            <person name="Souciet J-L."/>
            <person name="Boekhout T."/>
            <person name="Gabaldon T."/>
            <person name="Wincker P."/>
            <person name="Dujon B."/>
        </authorList>
    </citation>
    <scope>NUCLEOTIDE SEQUENCE</scope>
    <source>
        <strain evidence="12">CBS 1993</strain>
    </source>
</reference>
<dbReference type="AlphaFoldDB" id="W6MRY6"/>
<evidence type="ECO:0000256" key="3">
    <source>
        <dbReference type="ARBA" id="ARBA00007895"/>
    </source>
</evidence>
<dbReference type="PANTHER" id="PTHR46009:SF1">
    <property type="entry name" value="VACUOLAR PROTEIN SORTING-ASSOCIATED PROTEIN VTA1 HOMOLOG"/>
    <property type="match status" value="1"/>
</dbReference>
<organism evidence="12 13">
    <name type="scientific">Kuraishia capsulata CBS 1993</name>
    <dbReference type="NCBI Taxonomy" id="1382522"/>
    <lineage>
        <taxon>Eukaryota</taxon>
        <taxon>Fungi</taxon>
        <taxon>Dikarya</taxon>
        <taxon>Ascomycota</taxon>
        <taxon>Saccharomycotina</taxon>
        <taxon>Pichiomycetes</taxon>
        <taxon>Pichiales</taxon>
        <taxon>Pichiaceae</taxon>
        <taxon>Kuraishia</taxon>
    </lineage>
</organism>
<dbReference type="RefSeq" id="XP_022461459.1">
    <property type="nucleotide sequence ID" value="XM_022600659.1"/>
</dbReference>
<keyword evidence="13" id="KW-1185">Reference proteome</keyword>
<comment type="similarity">
    <text evidence="3">Belongs to the VTA1 family.</text>
</comment>
<evidence type="ECO:0000256" key="1">
    <source>
        <dbReference type="ARBA" id="ARBA00004481"/>
    </source>
</evidence>
<evidence type="ECO:0000256" key="5">
    <source>
        <dbReference type="ARBA" id="ARBA00022490"/>
    </source>
</evidence>
<keyword evidence="7" id="KW-0653">Protein transport</keyword>
<dbReference type="InterPro" id="IPR041212">
    <property type="entry name" value="Vta1_C"/>
</dbReference>
<evidence type="ECO:0000256" key="9">
    <source>
        <dbReference type="SAM" id="MobiDB-lite"/>
    </source>
</evidence>
<feature type="region of interest" description="Disordered" evidence="9">
    <location>
        <begin position="140"/>
        <end position="210"/>
    </location>
</feature>
<evidence type="ECO:0000313" key="13">
    <source>
        <dbReference type="Proteomes" id="UP000019384"/>
    </source>
</evidence>
<comment type="subcellular location">
    <subcellularLocation>
        <location evidence="2">Cytoplasm</location>
    </subcellularLocation>
    <subcellularLocation>
        <location evidence="1">Endosome membrane</location>
        <topology evidence="1">Peripheral membrane protein</topology>
    </subcellularLocation>
</comment>
<reference evidence="12" key="1">
    <citation type="submission" date="2013-12" db="EMBL/GenBank/DDBJ databases">
        <authorList>
            <person name="Genoscope - CEA"/>
        </authorList>
    </citation>
    <scope>NUCLEOTIDE SEQUENCE</scope>
    <source>
        <strain evidence="12">CBS 1993</strain>
    </source>
</reference>
<dbReference type="GO" id="GO:0032511">
    <property type="term" value="P:late endosome to vacuole transport via multivesicular body sorting pathway"/>
    <property type="evidence" value="ECO:0007669"/>
    <property type="project" value="InterPro"/>
</dbReference>
<dbReference type="Pfam" id="PF04652">
    <property type="entry name" value="Vta1"/>
    <property type="match status" value="1"/>
</dbReference>
<accession>W6MRY6</accession>
<dbReference type="Proteomes" id="UP000019384">
    <property type="component" value="Unassembled WGS sequence"/>
</dbReference>
<feature type="region of interest" description="Disordered" evidence="9">
    <location>
        <begin position="348"/>
        <end position="367"/>
    </location>
</feature>
<dbReference type="GO" id="GO:0005771">
    <property type="term" value="C:multivesicular body"/>
    <property type="evidence" value="ECO:0007669"/>
    <property type="project" value="TreeGrafter"/>
</dbReference>
<feature type="domain" description="Vta1/callose synthase N-terminal" evidence="10">
    <location>
        <begin position="14"/>
        <end position="142"/>
    </location>
</feature>
<evidence type="ECO:0000259" key="11">
    <source>
        <dbReference type="Pfam" id="PF18097"/>
    </source>
</evidence>
<evidence type="ECO:0000256" key="4">
    <source>
        <dbReference type="ARBA" id="ARBA00022448"/>
    </source>
</evidence>
<dbReference type="EMBL" id="HG793130">
    <property type="protein sequence ID" value="CDK29474.1"/>
    <property type="molecule type" value="Genomic_DNA"/>
</dbReference>
<evidence type="ECO:0000256" key="8">
    <source>
        <dbReference type="ARBA" id="ARBA00023136"/>
    </source>
</evidence>
<dbReference type="Gene3D" id="1.20.5.420">
    <property type="entry name" value="Immunoglobulin FC, subunit C"/>
    <property type="match status" value="1"/>
</dbReference>
<evidence type="ECO:0000256" key="6">
    <source>
        <dbReference type="ARBA" id="ARBA00022753"/>
    </source>
</evidence>
<proteinExistence type="inferred from homology"/>
<dbReference type="OrthoDB" id="391137at2759"/>
<evidence type="ECO:0000313" key="12">
    <source>
        <dbReference type="EMBL" id="CDK29474.1"/>
    </source>
</evidence>
<keyword evidence="6" id="KW-0967">Endosome</keyword>
<dbReference type="HOGENOM" id="CLU_598595_0_0_1"/>
<evidence type="ECO:0000256" key="2">
    <source>
        <dbReference type="ARBA" id="ARBA00004496"/>
    </source>
</evidence>
<dbReference type="Gene3D" id="1.25.40.270">
    <property type="entry name" value="Vacuolar protein sorting-associated protein vta1"/>
    <property type="match status" value="1"/>
</dbReference>
<gene>
    <name evidence="12" type="ORF">KUCA_T00005462001</name>
</gene>
<dbReference type="STRING" id="1382522.W6MRY6"/>
<evidence type="ECO:0008006" key="14">
    <source>
        <dbReference type="Google" id="ProtNLM"/>
    </source>
</evidence>
<evidence type="ECO:0000256" key="7">
    <source>
        <dbReference type="ARBA" id="ARBA00022927"/>
    </source>
</evidence>
<keyword evidence="4" id="KW-0813">Transport</keyword>
<dbReference type="InterPro" id="IPR044538">
    <property type="entry name" value="Vta1-like"/>
</dbReference>
<dbReference type="GeneID" id="34522847"/>
<dbReference type="PANTHER" id="PTHR46009">
    <property type="entry name" value="VACUOLAR PROTEIN SORTING-ASSOCIATED PROTEIN VTA1 HOMOLOG"/>
    <property type="match status" value="1"/>
</dbReference>
<sequence length="457" mass="50642">MMKSFLSHKGEKALILGYLCGMYTLQILFDICSSGTLTPDDCHEADQIIASLLEHLESIKSKNSVNKTFFGKSSNKKTNFSKTLEDVSESRKLINTVATEKYSKSRMQMEKGNATGDTVNMLNEACILYQISLVMFPTTEENNDDEMSPSDGLEEKTLVGKEEDLADGKEERKEDLQGNSTVFNGEEDSMDDDAKTEEQNTSETNDTNKNDFEKQIQSLQDEAELQAHELEGPVASLIAAEEPLKVEQLLTNSIIKQRISYCKYHSRRIMVCFKTGKDPNEDLMGLLNPNIPVDSDEEEEIKQEDIDKTIKSVLQTPDDAYDYDEVYLSSDEEGEGGAVLFPKAPTNREANEEGEISNTDPRSIPELPKRDYSVADAVAKNVSKARLASPKASPAPKVPVTLESLEKELSNEELLSAASKACKFAISAITYGDVDTVIAELKEALNLAEKYKSATDT</sequence>
<dbReference type="GO" id="GO:0015031">
    <property type="term" value="P:protein transport"/>
    <property type="evidence" value="ECO:0007669"/>
    <property type="project" value="UniProtKB-KW"/>
</dbReference>
<dbReference type="InterPro" id="IPR039431">
    <property type="entry name" value="Vta1/CALS_N"/>
</dbReference>
<protein>
    <recommendedName>
        <fullName evidence="14">Vta1 C-terminal domain-containing protein</fullName>
    </recommendedName>
</protein>
<dbReference type="InterPro" id="IPR023175">
    <property type="entry name" value="Vta1/CALS_N_sf"/>
</dbReference>
<keyword evidence="8" id="KW-0472">Membrane</keyword>
<dbReference type="GO" id="GO:0010008">
    <property type="term" value="C:endosome membrane"/>
    <property type="evidence" value="ECO:0007669"/>
    <property type="project" value="UniProtKB-SubCell"/>
</dbReference>
<name>W6MRY6_9ASCO</name>
<feature type="compositionally biased region" description="Basic and acidic residues" evidence="9">
    <location>
        <begin position="153"/>
        <end position="176"/>
    </location>
</feature>